<dbReference type="Pfam" id="PF07287">
    <property type="entry name" value="AtuA"/>
    <property type="match status" value="1"/>
</dbReference>
<evidence type="ECO:0000313" key="2">
    <source>
        <dbReference type="EMBL" id="AVE04855.1"/>
    </source>
</evidence>
<organism evidence="3 4">
    <name type="scientific">Pseudomonas palleroniana</name>
    <dbReference type="NCBI Taxonomy" id="191390"/>
    <lineage>
        <taxon>Bacteria</taxon>
        <taxon>Pseudomonadati</taxon>
        <taxon>Pseudomonadota</taxon>
        <taxon>Gammaproteobacteria</taxon>
        <taxon>Pseudomonadales</taxon>
        <taxon>Pseudomonadaceae</taxon>
        <taxon>Pseudomonas</taxon>
    </lineage>
</organism>
<dbReference type="PANTHER" id="PTHR47472:SF1">
    <property type="entry name" value="DUF1446-DOMAIN-CONTAINING PROTEIN"/>
    <property type="match status" value="1"/>
</dbReference>
<dbReference type="EMBL" id="LRMR01000030">
    <property type="protein sequence ID" value="KWU48903.1"/>
    <property type="molecule type" value="Genomic_DNA"/>
</dbReference>
<sequence length="441" mass="47279">MKTLRIGSGAGYSGDRIEPAVELAEQGDLDYLVFECLAERTIALAQQARISDPQGGYDPLLSERMRRVLPFVGRYAGRRRLRVITNMGAANPVAAAIEVRRMVDELGLNLRVVAAIGDDVLATLRPEQRLDNGQTLGSLGKRLISANAYLGVDAILQALHADADVVITGRVADPSLFLAPQMFEFGWAADDWQRLGRGTLVGHLLECAGQVSGGYFADPGVKDVADLARLGFPLAEVDAEGEAVITKVSGSGGRVSRATCTEQLIYEVHDPAAYLTPDVTADFSRVAFVEEGIDRVRAQGAAGHARPEQLKVSVGYLDGWIGEGQMSYGGPGAVARAQLARDIVLKRLEWAGVKMQDVRAELIGMDSLHGPRSSVEPWEVRLRVAARCEDRDEAVRVGNEVETLYTNGPSGGGGASKSVRQVVAVASLMVPRSVVNPRIQA</sequence>
<evidence type="ECO:0000313" key="5">
    <source>
        <dbReference type="Proteomes" id="UP000237830"/>
    </source>
</evidence>
<feature type="domain" description="Acyclic terpene utilisation N-terminal" evidence="1">
    <location>
        <begin position="4"/>
        <end position="440"/>
    </location>
</feature>
<name>A0A0X7JZN9_9PSED</name>
<dbReference type="Proteomes" id="UP000237830">
    <property type="component" value="Chromosome"/>
</dbReference>
<evidence type="ECO:0000259" key="1">
    <source>
        <dbReference type="Pfam" id="PF07287"/>
    </source>
</evidence>
<dbReference type="RefSeq" id="WP_060755961.1">
    <property type="nucleotide sequence ID" value="NZ_CP025494.1"/>
</dbReference>
<dbReference type="InterPro" id="IPR010839">
    <property type="entry name" value="AtuA_N"/>
</dbReference>
<evidence type="ECO:0000313" key="3">
    <source>
        <dbReference type="EMBL" id="KWU48903.1"/>
    </source>
</evidence>
<reference evidence="2 5" key="3">
    <citation type="submission" date="2017-12" db="EMBL/GenBank/DDBJ databases">
        <title>Genome sequence of Pseudomonas palleroniana MAB3.</title>
        <authorList>
            <person name="Nascimento F.X."/>
        </authorList>
    </citation>
    <scope>NUCLEOTIDE SEQUENCE [LARGE SCALE GENOMIC DNA]</scope>
    <source>
        <strain evidence="2 5">MAB3</strain>
    </source>
</reference>
<dbReference type="EMBL" id="CP025494">
    <property type="protein sequence ID" value="AVE04855.1"/>
    <property type="molecule type" value="Genomic_DNA"/>
</dbReference>
<dbReference type="OrthoDB" id="9763456at2"/>
<dbReference type="PANTHER" id="PTHR47472">
    <property type="entry name" value="PROPIONYL-COA CARBOXYLASE"/>
    <property type="match status" value="1"/>
</dbReference>
<proteinExistence type="predicted"/>
<gene>
    <name evidence="3" type="ORF">AWV77_20280</name>
    <name evidence="2" type="ORF">CYL20_10020</name>
</gene>
<reference evidence="4" key="2">
    <citation type="submission" date="2016-01" db="EMBL/GenBank/DDBJ databases">
        <authorList>
            <person name="Gamez R.M."/>
            <person name="Rodriguez F."/>
            <person name="Bernal J.F."/>
            <person name="Agarwala R."/>
            <person name="Landsman D."/>
            <person name="Marino-Ramirez L."/>
        </authorList>
    </citation>
    <scope>NUCLEOTIDE SEQUENCE [LARGE SCALE GENOMIC DNA]</scope>
    <source>
        <strain evidence="4">Ps006</strain>
    </source>
</reference>
<dbReference type="AlphaFoldDB" id="A0A0X7JZN9"/>
<evidence type="ECO:0000313" key="4">
    <source>
        <dbReference type="Proteomes" id="UP000067111"/>
    </source>
</evidence>
<protein>
    <submittedName>
        <fullName evidence="3">ABC transporter substrate-binding protein</fullName>
    </submittedName>
    <submittedName>
        <fullName evidence="2">DUF1446 domain-containing protein</fullName>
    </submittedName>
</protein>
<accession>A0A2L1J8Q2</accession>
<reference evidence="3" key="1">
    <citation type="submission" date="2016-01" db="EMBL/GenBank/DDBJ databases">
        <authorList>
            <person name="McClelland M."/>
            <person name="Jain A."/>
            <person name="Saraogi P."/>
            <person name="Mendelson R."/>
            <person name="Westerman R."/>
            <person name="SanMiguel P."/>
            <person name="Csonka L."/>
        </authorList>
    </citation>
    <scope>NUCLEOTIDE SEQUENCE [LARGE SCALE GENOMIC DNA]</scope>
    <source>
        <strain evidence="3">Ps006</strain>
    </source>
</reference>
<accession>A0A0X7JZN9</accession>
<dbReference type="Proteomes" id="UP000067111">
    <property type="component" value="Unassembled WGS sequence"/>
</dbReference>